<keyword evidence="17" id="KW-1185">Reference proteome</keyword>
<feature type="binding site" evidence="12">
    <location>
        <position position="477"/>
    </location>
    <ligand>
        <name>Zn(2+)</name>
        <dbReference type="ChEBI" id="CHEBI:29105"/>
        <label>2</label>
    </ligand>
</feature>
<evidence type="ECO:0000259" key="14">
    <source>
        <dbReference type="PROSITE" id="PS51192"/>
    </source>
</evidence>
<evidence type="ECO:0000256" key="9">
    <source>
        <dbReference type="ARBA" id="ARBA00023125"/>
    </source>
</evidence>
<keyword evidence="5 12" id="KW-0378">Hydrolase</keyword>
<dbReference type="Gene3D" id="3.40.50.300">
    <property type="entry name" value="P-loop containing nucleotide triphosphate hydrolases"/>
    <property type="match status" value="2"/>
</dbReference>
<evidence type="ECO:0000256" key="4">
    <source>
        <dbReference type="ARBA" id="ARBA00022741"/>
    </source>
</evidence>
<dbReference type="InterPro" id="IPR042115">
    <property type="entry name" value="PriA_3primeBD_sf"/>
</dbReference>
<dbReference type="Pfam" id="PF00270">
    <property type="entry name" value="DEAD"/>
    <property type="match status" value="1"/>
</dbReference>
<dbReference type="InterPro" id="IPR005259">
    <property type="entry name" value="PriA"/>
</dbReference>
<dbReference type="CDD" id="cd18804">
    <property type="entry name" value="SF2_C_priA"/>
    <property type="match status" value="1"/>
</dbReference>
<dbReference type="EC" id="5.6.2.4" evidence="12"/>
<dbReference type="NCBIfam" id="NF004070">
    <property type="entry name" value="PRK05580.2-2"/>
    <property type="match status" value="1"/>
</dbReference>
<dbReference type="SUPFAM" id="SSF52540">
    <property type="entry name" value="P-loop containing nucleoside triphosphate hydrolases"/>
    <property type="match status" value="1"/>
</dbReference>
<keyword evidence="7 12" id="KW-0862">Zinc</keyword>
<dbReference type="GO" id="GO:0008270">
    <property type="term" value="F:zinc ion binding"/>
    <property type="evidence" value="ECO:0007669"/>
    <property type="project" value="UniProtKB-UniRule"/>
</dbReference>
<dbReference type="STRING" id="225324.SAMN02745126_02335"/>
<feature type="binding site" evidence="12">
    <location>
        <position position="495"/>
    </location>
    <ligand>
        <name>Zn(2+)</name>
        <dbReference type="ChEBI" id="CHEBI:29105"/>
        <label>2</label>
    </ligand>
</feature>
<evidence type="ECO:0000256" key="12">
    <source>
        <dbReference type="HAMAP-Rule" id="MF_00983"/>
    </source>
</evidence>
<dbReference type="GO" id="GO:0016887">
    <property type="term" value="F:ATP hydrolysis activity"/>
    <property type="evidence" value="ECO:0007669"/>
    <property type="project" value="RHEA"/>
</dbReference>
<dbReference type="GO" id="GO:0006270">
    <property type="term" value="P:DNA replication initiation"/>
    <property type="evidence" value="ECO:0007669"/>
    <property type="project" value="TreeGrafter"/>
</dbReference>
<dbReference type="PANTHER" id="PTHR30580:SF0">
    <property type="entry name" value="PRIMOSOMAL PROTEIN N"/>
    <property type="match status" value="1"/>
</dbReference>
<feature type="binding site" evidence="12">
    <location>
        <position position="498"/>
    </location>
    <ligand>
        <name>Zn(2+)</name>
        <dbReference type="ChEBI" id="CHEBI:29105"/>
        <label>2</label>
    </ligand>
</feature>
<evidence type="ECO:0000256" key="5">
    <source>
        <dbReference type="ARBA" id="ARBA00022801"/>
    </source>
</evidence>
<name>A0A1T4NL80_9HYPH</name>
<dbReference type="EMBL" id="FUWJ01000002">
    <property type="protein sequence ID" value="SJZ79885.1"/>
    <property type="molecule type" value="Genomic_DNA"/>
</dbReference>
<sequence>MASGSDWRAAAISSDSPSQPQAEGLGPARPESVENIDLRTVKVLLPLPLADAYDYSVPDSLEVPAGSFVVVPLGKREILGVVWGEGTGEVPREKLRDIVSVLPARPMAETLRRFVDWVAAYTLAPPGAVLRMTMGSTSALEAPRTELVYRPAEAIGDTDLKLTAARRRVLEALKDGPAMPVAELAHLAGVGPSVVKTMASIGLLSAEARVMRRSFPQPDGLHDGPTLSPEQRRVADALIDKVKAHAFSATLLDGVPGAGKTEVYFEAIAATLAERRQVLVLLPEIALTAQWLKRFEDRFGAAPASWHSDLTSLERRETWRAIADGRVSVVVGARSALFLPFADLGLIVVDEEHDGSFKQEEGVTYNARDMAVVRARLVSAPVVLASATPSLESITNVTAGRYGALHLPARHGGQKLATLAAVDLRKAPPPRGHWLSPPVIDAMKETLAAGEQVLLFLNRRGYAPITLCRACGHGLECPQCSAWLVEHRFRRVLICHHCGYSEPPARTCKHCGAIDHFVACGPGVERLAEEAHALFPEARVELFTSDSLVSRAEATAAVERMIAGEIDILIGTQMAAKGHHFPNLTLVVVVDADLGLNGGDLRAGERTFQLLYQVAGRAGRQDRPGRALVQTHMPEHPVMQALVANDRDRFVTAELAGRAAAGMPPYGRLAALVVSGPDAALVDNVCAAIARQAPHQPGVTVLGPSTAPLALLRGRHRRRFLLKTGRDIAVQPLLHAWLSKIGLPASVRLQIDIDPYSFM</sequence>
<dbReference type="Pfam" id="PF18319">
    <property type="entry name" value="Zn_ribbon_PriA"/>
    <property type="match status" value="1"/>
</dbReference>
<dbReference type="InterPro" id="IPR014001">
    <property type="entry name" value="Helicase_ATP-bd"/>
</dbReference>
<dbReference type="InterPro" id="IPR027417">
    <property type="entry name" value="P-loop_NTPase"/>
</dbReference>
<feature type="region of interest" description="Disordered" evidence="13">
    <location>
        <begin position="1"/>
        <end position="31"/>
    </location>
</feature>
<evidence type="ECO:0000256" key="6">
    <source>
        <dbReference type="ARBA" id="ARBA00022806"/>
    </source>
</evidence>
<feature type="binding site" evidence="12">
    <location>
        <position position="471"/>
    </location>
    <ligand>
        <name>Zn(2+)</name>
        <dbReference type="ChEBI" id="CHEBI:29105"/>
        <label>1</label>
    </ligand>
</feature>
<dbReference type="Pfam" id="PF00271">
    <property type="entry name" value="Helicase_C"/>
    <property type="match status" value="1"/>
</dbReference>
<feature type="binding site" evidence="12">
    <location>
        <position position="511"/>
    </location>
    <ligand>
        <name>Zn(2+)</name>
        <dbReference type="ChEBI" id="CHEBI:29105"/>
        <label>1</label>
    </ligand>
</feature>
<keyword evidence="6 12" id="KW-0347">Helicase</keyword>
<dbReference type="SMART" id="SM00490">
    <property type="entry name" value="HELICc"/>
    <property type="match status" value="1"/>
</dbReference>
<comment type="catalytic activity">
    <reaction evidence="11 12">
        <text>ATP + H2O = ADP + phosphate + H(+)</text>
        <dbReference type="Rhea" id="RHEA:13065"/>
        <dbReference type="ChEBI" id="CHEBI:15377"/>
        <dbReference type="ChEBI" id="CHEBI:15378"/>
        <dbReference type="ChEBI" id="CHEBI:30616"/>
        <dbReference type="ChEBI" id="CHEBI:43474"/>
        <dbReference type="ChEBI" id="CHEBI:456216"/>
        <dbReference type="EC" id="5.6.2.4"/>
    </reaction>
</comment>
<dbReference type="GO" id="GO:1990077">
    <property type="term" value="C:primosome complex"/>
    <property type="evidence" value="ECO:0007669"/>
    <property type="project" value="UniProtKB-UniRule"/>
</dbReference>
<gene>
    <name evidence="12" type="primary">priA</name>
    <name evidence="16" type="ORF">SAMN02745126_02335</name>
</gene>
<evidence type="ECO:0000313" key="16">
    <source>
        <dbReference type="EMBL" id="SJZ79885.1"/>
    </source>
</evidence>
<dbReference type="InterPro" id="IPR011545">
    <property type="entry name" value="DEAD/DEAH_box_helicase_dom"/>
</dbReference>
<evidence type="ECO:0000259" key="15">
    <source>
        <dbReference type="PROSITE" id="PS51194"/>
    </source>
</evidence>
<dbReference type="InterPro" id="IPR041236">
    <property type="entry name" value="PriA_C"/>
</dbReference>
<dbReference type="Pfam" id="PF18074">
    <property type="entry name" value="PriA_C"/>
    <property type="match status" value="1"/>
</dbReference>
<accession>A0A1T4NL80</accession>
<evidence type="ECO:0000256" key="10">
    <source>
        <dbReference type="ARBA" id="ARBA00023235"/>
    </source>
</evidence>
<dbReference type="CDD" id="cd17929">
    <property type="entry name" value="DEXHc_priA"/>
    <property type="match status" value="1"/>
</dbReference>
<dbReference type="GO" id="GO:0043138">
    <property type="term" value="F:3'-5' DNA helicase activity"/>
    <property type="evidence" value="ECO:0007669"/>
    <property type="project" value="UniProtKB-EC"/>
</dbReference>
<dbReference type="Gene3D" id="3.40.1440.60">
    <property type="entry name" value="PriA, 3(prime) DNA-binding domain"/>
    <property type="match status" value="1"/>
</dbReference>
<dbReference type="GO" id="GO:0006310">
    <property type="term" value="P:DNA recombination"/>
    <property type="evidence" value="ECO:0007669"/>
    <property type="project" value="InterPro"/>
</dbReference>
<dbReference type="Proteomes" id="UP000190092">
    <property type="component" value="Unassembled WGS sequence"/>
</dbReference>
<dbReference type="HAMAP" id="MF_00983">
    <property type="entry name" value="PriA"/>
    <property type="match status" value="1"/>
</dbReference>
<dbReference type="SMART" id="SM00487">
    <property type="entry name" value="DEXDc"/>
    <property type="match status" value="1"/>
</dbReference>
<keyword evidence="2 12" id="KW-0235">DNA replication</keyword>
<dbReference type="GO" id="GO:0003677">
    <property type="term" value="F:DNA binding"/>
    <property type="evidence" value="ECO:0007669"/>
    <property type="project" value="UniProtKB-UniRule"/>
</dbReference>
<keyword evidence="9 12" id="KW-0238">DNA-binding</keyword>
<feature type="binding site" evidence="12">
    <location>
        <position position="508"/>
    </location>
    <ligand>
        <name>Zn(2+)</name>
        <dbReference type="ChEBI" id="CHEBI:29105"/>
        <label>1</label>
    </ligand>
</feature>
<dbReference type="InterPro" id="IPR040498">
    <property type="entry name" value="PriA_CRR"/>
</dbReference>
<comment type="cofactor">
    <cofactor evidence="12">
        <name>Zn(2+)</name>
        <dbReference type="ChEBI" id="CHEBI:29105"/>
    </cofactor>
    <text evidence="12">Binds 2 zinc ions per subunit.</text>
</comment>
<protein>
    <recommendedName>
        <fullName evidence="12">Replication restart protein PriA</fullName>
    </recommendedName>
    <alternativeName>
        <fullName evidence="12">ATP-dependent DNA helicase PriA</fullName>
        <ecNumber evidence="12">5.6.2.4</ecNumber>
    </alternativeName>
    <alternativeName>
        <fullName evidence="12">DNA 3'-5' helicase PriA</fullName>
    </alternativeName>
</protein>
<dbReference type="OrthoDB" id="9759544at2"/>
<proteinExistence type="inferred from homology"/>
<dbReference type="GO" id="GO:0005524">
    <property type="term" value="F:ATP binding"/>
    <property type="evidence" value="ECO:0007669"/>
    <property type="project" value="UniProtKB-UniRule"/>
</dbReference>
<keyword evidence="3 12" id="KW-0479">Metal-binding</keyword>
<feature type="domain" description="Helicase ATP-binding" evidence="14">
    <location>
        <begin position="241"/>
        <end position="407"/>
    </location>
</feature>
<dbReference type="Pfam" id="PF17764">
    <property type="entry name" value="PriA_3primeBD"/>
    <property type="match status" value="1"/>
</dbReference>
<dbReference type="GO" id="GO:0006302">
    <property type="term" value="P:double-strand break repair"/>
    <property type="evidence" value="ECO:0007669"/>
    <property type="project" value="InterPro"/>
</dbReference>
<evidence type="ECO:0000256" key="13">
    <source>
        <dbReference type="SAM" id="MobiDB-lite"/>
    </source>
</evidence>
<feature type="binding site" evidence="12">
    <location>
        <position position="480"/>
    </location>
    <ligand>
        <name>Zn(2+)</name>
        <dbReference type="ChEBI" id="CHEBI:29105"/>
        <label>2</label>
    </ligand>
</feature>
<evidence type="ECO:0000256" key="11">
    <source>
        <dbReference type="ARBA" id="ARBA00048988"/>
    </source>
</evidence>
<comment type="subunit">
    <text evidence="12">Component of the replication restart primosome.</text>
</comment>
<evidence type="ECO:0000256" key="1">
    <source>
        <dbReference type="ARBA" id="ARBA00022515"/>
    </source>
</evidence>
<evidence type="ECO:0000256" key="2">
    <source>
        <dbReference type="ARBA" id="ARBA00022705"/>
    </source>
</evidence>
<feature type="binding site" evidence="12">
    <location>
        <position position="468"/>
    </location>
    <ligand>
        <name>Zn(2+)</name>
        <dbReference type="ChEBI" id="CHEBI:29105"/>
        <label>1</label>
    </ligand>
</feature>
<dbReference type="PROSITE" id="PS51192">
    <property type="entry name" value="HELICASE_ATP_BIND_1"/>
    <property type="match status" value="1"/>
</dbReference>
<keyword evidence="1 12" id="KW-0639">Primosome</keyword>
<keyword evidence="10 12" id="KW-0413">Isomerase</keyword>
<feature type="domain" description="Helicase C-terminal" evidence="15">
    <location>
        <begin position="479"/>
        <end position="658"/>
    </location>
</feature>
<dbReference type="InterPro" id="IPR001650">
    <property type="entry name" value="Helicase_C-like"/>
</dbReference>
<dbReference type="FunFam" id="3.40.50.300:FF:000489">
    <property type="entry name" value="Primosome assembly protein PriA"/>
    <property type="match status" value="1"/>
</dbReference>
<organism evidence="16 17">
    <name type="scientific">Enhydrobacter aerosaccus</name>
    <dbReference type="NCBI Taxonomy" id="225324"/>
    <lineage>
        <taxon>Bacteria</taxon>
        <taxon>Pseudomonadati</taxon>
        <taxon>Pseudomonadota</taxon>
        <taxon>Alphaproteobacteria</taxon>
        <taxon>Hyphomicrobiales</taxon>
        <taxon>Enhydrobacter</taxon>
    </lineage>
</organism>
<keyword evidence="4 12" id="KW-0547">Nucleotide-binding</keyword>
<comment type="catalytic activity">
    <reaction evidence="12">
        <text>Couples ATP hydrolysis with the unwinding of duplex DNA by translocating in the 3'-5' direction.</text>
        <dbReference type="EC" id="5.6.2.4"/>
    </reaction>
</comment>
<evidence type="ECO:0000256" key="3">
    <source>
        <dbReference type="ARBA" id="ARBA00022723"/>
    </source>
</evidence>
<comment type="similarity">
    <text evidence="12">Belongs to the helicase family. PriA subfamily.</text>
</comment>
<reference evidence="17" key="1">
    <citation type="submission" date="2017-02" db="EMBL/GenBank/DDBJ databases">
        <authorList>
            <person name="Varghese N."/>
            <person name="Submissions S."/>
        </authorList>
    </citation>
    <scope>NUCLEOTIDE SEQUENCE [LARGE SCALE GENOMIC DNA]</scope>
    <source>
        <strain evidence="17">ATCC 27094</strain>
    </source>
</reference>
<dbReference type="GO" id="GO:0006269">
    <property type="term" value="P:DNA replication, synthesis of primer"/>
    <property type="evidence" value="ECO:0007669"/>
    <property type="project" value="UniProtKB-KW"/>
</dbReference>
<evidence type="ECO:0000256" key="7">
    <source>
        <dbReference type="ARBA" id="ARBA00022833"/>
    </source>
</evidence>
<dbReference type="InterPro" id="IPR041222">
    <property type="entry name" value="PriA_3primeBD"/>
</dbReference>
<dbReference type="PANTHER" id="PTHR30580">
    <property type="entry name" value="PRIMOSOMAL PROTEIN N"/>
    <property type="match status" value="1"/>
</dbReference>
<dbReference type="PROSITE" id="PS51194">
    <property type="entry name" value="HELICASE_CTER"/>
    <property type="match status" value="1"/>
</dbReference>
<evidence type="ECO:0000313" key="17">
    <source>
        <dbReference type="Proteomes" id="UP000190092"/>
    </source>
</evidence>
<dbReference type="AlphaFoldDB" id="A0A1T4NL80"/>
<evidence type="ECO:0000256" key="8">
    <source>
        <dbReference type="ARBA" id="ARBA00022840"/>
    </source>
</evidence>
<keyword evidence="8 12" id="KW-0067">ATP-binding</keyword>
<comment type="function">
    <text evidence="12">Initiates the restart of stalled replication forks, which reloads the replicative helicase on sites other than the origin of replication. Recognizes and binds to abandoned replication forks and remodels them to uncover a helicase loading site. Promotes assembly of the primosome at these replication forks.</text>
</comment>
<dbReference type="NCBIfam" id="TIGR00595">
    <property type="entry name" value="priA"/>
    <property type="match status" value="1"/>
</dbReference>